<dbReference type="AlphaFoldDB" id="A0A1T4X6R7"/>
<protein>
    <submittedName>
        <fullName evidence="2">Dihydrofolate reductase</fullName>
    </submittedName>
</protein>
<reference evidence="3" key="1">
    <citation type="submission" date="2017-02" db="EMBL/GenBank/DDBJ databases">
        <authorList>
            <person name="Varghese N."/>
            <person name="Submissions S."/>
        </authorList>
    </citation>
    <scope>NUCLEOTIDE SEQUENCE [LARGE SCALE GENOMIC DNA]</scope>
    <source>
        <strain evidence="3">VKM Ac-2052</strain>
    </source>
</reference>
<accession>A0A1T4X6R7</accession>
<name>A0A1T4X6R7_9MICO</name>
<dbReference type="EMBL" id="FUYG01000002">
    <property type="protein sequence ID" value="SKA85292.1"/>
    <property type="molecule type" value="Genomic_DNA"/>
</dbReference>
<organism evidence="2 3">
    <name type="scientific">Agreia bicolorata</name>
    <dbReference type="NCBI Taxonomy" id="110935"/>
    <lineage>
        <taxon>Bacteria</taxon>
        <taxon>Bacillati</taxon>
        <taxon>Actinomycetota</taxon>
        <taxon>Actinomycetes</taxon>
        <taxon>Micrococcales</taxon>
        <taxon>Microbacteriaceae</taxon>
        <taxon>Agreia</taxon>
    </lineage>
</organism>
<dbReference type="SUPFAM" id="SSF53597">
    <property type="entry name" value="Dihydrofolate reductase-like"/>
    <property type="match status" value="1"/>
</dbReference>
<dbReference type="Gene3D" id="3.40.430.10">
    <property type="entry name" value="Dihydrofolate Reductase, subunit A"/>
    <property type="match status" value="1"/>
</dbReference>
<dbReference type="GO" id="GO:0008703">
    <property type="term" value="F:5-amino-6-(5-phosphoribosylamino)uracil reductase activity"/>
    <property type="evidence" value="ECO:0007669"/>
    <property type="project" value="InterPro"/>
</dbReference>
<evidence type="ECO:0000313" key="2">
    <source>
        <dbReference type="EMBL" id="SKA85292.1"/>
    </source>
</evidence>
<dbReference type="InterPro" id="IPR002734">
    <property type="entry name" value="RibDG_C"/>
</dbReference>
<evidence type="ECO:0000259" key="1">
    <source>
        <dbReference type="Pfam" id="PF01872"/>
    </source>
</evidence>
<proteinExistence type="predicted"/>
<evidence type="ECO:0000313" key="3">
    <source>
        <dbReference type="Proteomes" id="UP000189735"/>
    </source>
</evidence>
<sequence>MTNQYYVASSLDGFIADSDNRIDWLLRFGTADFDDAYQRFLAGVGAIVMGSRTYEFLLSEGGGEWPYSVPTVVLTHRDLPVAVAGADIRFLSGDIDAVAAELDALSGDRAVWVVGGGDVAAQFAAAGRLHTVIVTMMPVVLGSGIRVLPVTELLELELVSSLPLPQGAVELTYTVTGSRDS</sequence>
<dbReference type="RefSeq" id="WP_078713399.1">
    <property type="nucleotide sequence ID" value="NZ_FUYG01000002.1"/>
</dbReference>
<dbReference type="GO" id="GO:0009231">
    <property type="term" value="P:riboflavin biosynthetic process"/>
    <property type="evidence" value="ECO:0007669"/>
    <property type="project" value="InterPro"/>
</dbReference>
<feature type="domain" description="Bacterial bifunctional deaminase-reductase C-terminal" evidence="1">
    <location>
        <begin position="7"/>
        <end position="167"/>
    </location>
</feature>
<gene>
    <name evidence="2" type="ORF">SAMN06295879_0735</name>
</gene>
<dbReference type="InterPro" id="IPR024072">
    <property type="entry name" value="DHFR-like_dom_sf"/>
</dbReference>
<dbReference type="PANTHER" id="PTHR38011:SF11">
    <property type="entry name" value="2,5-DIAMINO-6-RIBOSYLAMINO-4(3H)-PYRIMIDINONE 5'-PHOSPHATE REDUCTASE"/>
    <property type="match status" value="1"/>
</dbReference>
<dbReference type="Proteomes" id="UP000189735">
    <property type="component" value="Unassembled WGS sequence"/>
</dbReference>
<dbReference type="PANTHER" id="PTHR38011">
    <property type="entry name" value="DIHYDROFOLATE REDUCTASE FAMILY PROTEIN (AFU_ORTHOLOGUE AFUA_8G06820)"/>
    <property type="match status" value="1"/>
</dbReference>
<dbReference type="InterPro" id="IPR050765">
    <property type="entry name" value="Riboflavin_Biosynth_HTPR"/>
</dbReference>
<dbReference type="Pfam" id="PF01872">
    <property type="entry name" value="RibD_C"/>
    <property type="match status" value="1"/>
</dbReference>